<dbReference type="SUPFAM" id="SSF109604">
    <property type="entry name" value="HD-domain/PDEase-like"/>
    <property type="match status" value="1"/>
</dbReference>
<dbReference type="PANTHER" id="PTHR47545:SF2">
    <property type="entry name" value="CC-ADDING TRNA NUCLEOTIDYLTRANSFERASE"/>
    <property type="match status" value="1"/>
</dbReference>
<evidence type="ECO:0000313" key="3">
    <source>
        <dbReference type="EMBL" id="KIE44323.1"/>
    </source>
</evidence>
<dbReference type="InterPro" id="IPR006674">
    <property type="entry name" value="HD_domain"/>
</dbReference>
<proteinExistence type="predicted"/>
<dbReference type="NCBIfam" id="TIGR00277">
    <property type="entry name" value="HDIG"/>
    <property type="match status" value="1"/>
</dbReference>
<dbReference type="STRING" id="29341.RSJ17_05795"/>
<dbReference type="CDD" id="cd00077">
    <property type="entry name" value="HDc"/>
    <property type="match status" value="1"/>
</dbReference>
<sequence length="210" mass="24738">MNRDFFMNFEKHLLEDEKPSSYFNDLINNNLFPKEYPFNMISDLIHTEQSKEHHPEGSVWNHTMLVIDEAAKRRNKSEDKRVFMWASLLHDIGKAPTTKVRKGRITSYDHDKVGAKMTEEFLSCFSEDKDFIEKVRILVRYHMHILFVVKNLPFSDLENMVKEASIDELGLLGISDRLGRGNNSKELIEKEENNVKMFLELSKKYKLEHS</sequence>
<dbReference type="Pfam" id="PF01966">
    <property type="entry name" value="HD"/>
    <property type="match status" value="1"/>
</dbReference>
<dbReference type="EMBL" id="AYSO01000020">
    <property type="protein sequence ID" value="KIE44323.1"/>
    <property type="molecule type" value="Genomic_DNA"/>
</dbReference>
<dbReference type="RefSeq" id="WP_039636543.1">
    <property type="nucleotide sequence ID" value="NZ_AYSO01000020.1"/>
</dbReference>
<comment type="caution">
    <text evidence="3">The sequence shown here is derived from an EMBL/GenBank/DDBJ whole genome shotgun (WGS) entry which is preliminary data.</text>
</comment>
<dbReference type="GO" id="GO:0000166">
    <property type="term" value="F:nucleotide binding"/>
    <property type="evidence" value="ECO:0007669"/>
    <property type="project" value="UniProtKB-KW"/>
</dbReference>
<dbReference type="OrthoDB" id="9805698at2"/>
<dbReference type="InterPro" id="IPR006675">
    <property type="entry name" value="HDIG_dom"/>
</dbReference>
<evidence type="ECO:0000256" key="1">
    <source>
        <dbReference type="ARBA" id="ARBA00022741"/>
    </source>
</evidence>
<keyword evidence="1" id="KW-0547">Nucleotide-binding</keyword>
<reference evidence="3 4" key="1">
    <citation type="journal article" date="2015" name="Infect. Genet. Evol.">
        <title>Genomic sequences of six botulinum neurotoxin-producing strains representing three clostridial species illustrate the mobility and diversity of botulinum neurotoxin genes.</title>
        <authorList>
            <person name="Smith T.J."/>
            <person name="Hill K.K."/>
            <person name="Xie G."/>
            <person name="Foley B.T."/>
            <person name="Williamson C.H."/>
            <person name="Foster J.T."/>
            <person name="Johnson S.L."/>
            <person name="Chertkov O."/>
            <person name="Teshima H."/>
            <person name="Gibbons H.S."/>
            <person name="Johnsky L.A."/>
            <person name="Karavis M.A."/>
            <person name="Smith L.A."/>
        </authorList>
    </citation>
    <scope>NUCLEOTIDE SEQUENCE [LARGE SCALE GENOMIC DNA]</scope>
    <source>
        <strain evidence="3 4">CDC 2741</strain>
    </source>
</reference>
<name>A0A0C1TY97_9CLOT</name>
<dbReference type="Proteomes" id="UP000031366">
    <property type="component" value="Unassembled WGS sequence"/>
</dbReference>
<keyword evidence="4" id="KW-1185">Reference proteome</keyword>
<feature type="domain" description="HD" evidence="2">
    <location>
        <begin position="64"/>
        <end position="144"/>
    </location>
</feature>
<dbReference type="Gene3D" id="1.10.3090.10">
    <property type="entry name" value="cca-adding enzyme, domain 2"/>
    <property type="match status" value="1"/>
</dbReference>
<evidence type="ECO:0000259" key="2">
    <source>
        <dbReference type="Pfam" id="PF01966"/>
    </source>
</evidence>
<dbReference type="InterPro" id="IPR003607">
    <property type="entry name" value="HD/PDEase_dom"/>
</dbReference>
<dbReference type="InterPro" id="IPR050124">
    <property type="entry name" value="tRNA_CCA-adding_enzyme"/>
</dbReference>
<protein>
    <recommendedName>
        <fullName evidence="2">HD domain-containing protein</fullName>
    </recommendedName>
</protein>
<accession>A0A0C1TY97</accession>
<organism evidence="3 4">
    <name type="scientific">Clostridium argentinense CDC 2741</name>
    <dbReference type="NCBI Taxonomy" id="1418104"/>
    <lineage>
        <taxon>Bacteria</taxon>
        <taxon>Bacillati</taxon>
        <taxon>Bacillota</taxon>
        <taxon>Clostridia</taxon>
        <taxon>Eubacteriales</taxon>
        <taxon>Clostridiaceae</taxon>
        <taxon>Clostridium</taxon>
    </lineage>
</organism>
<dbReference type="PANTHER" id="PTHR47545">
    <property type="entry name" value="MULTIFUNCTIONAL CCA PROTEIN"/>
    <property type="match status" value="1"/>
</dbReference>
<dbReference type="AlphaFoldDB" id="A0A0C1TY97"/>
<gene>
    <name evidence="3" type="ORF">U732_599</name>
</gene>
<evidence type="ECO:0000313" key="4">
    <source>
        <dbReference type="Proteomes" id="UP000031366"/>
    </source>
</evidence>